<keyword evidence="1" id="KW-1133">Transmembrane helix</keyword>
<protein>
    <submittedName>
        <fullName evidence="2">Uncharacterized protein</fullName>
    </submittedName>
</protein>
<accession>A0A0E0GLP7</accession>
<keyword evidence="1" id="KW-0812">Transmembrane</keyword>
<keyword evidence="1" id="KW-0472">Membrane</keyword>
<proteinExistence type="predicted"/>
<evidence type="ECO:0000313" key="3">
    <source>
        <dbReference type="Proteomes" id="UP000006591"/>
    </source>
</evidence>
<name>A0A0E0GLP7_ORYNI</name>
<evidence type="ECO:0000313" key="2">
    <source>
        <dbReference type="EnsemblPlants" id="ONIVA03G16470.1"/>
    </source>
</evidence>
<dbReference type="EnsemblPlants" id="ONIVA03G16470.1">
    <property type="protein sequence ID" value="ONIVA03G16470.1"/>
    <property type="gene ID" value="ONIVA03G16470"/>
</dbReference>
<reference evidence="2" key="1">
    <citation type="submission" date="2015-04" db="UniProtKB">
        <authorList>
            <consortium name="EnsemblPlants"/>
        </authorList>
    </citation>
    <scope>IDENTIFICATION</scope>
    <source>
        <strain evidence="2">SL10</strain>
    </source>
</reference>
<sequence>MAESERPSWWWPRRRALEKLQLSLQSRRTAPHRTAPLLLLLIISPKLLISSPLLLLLLPLATSHALPRRRHDHCLPPRGRAKRRDPAAAFQFAAGA</sequence>
<dbReference type="AlphaFoldDB" id="A0A0E0GLP7"/>
<dbReference type="Proteomes" id="UP000006591">
    <property type="component" value="Chromosome 3"/>
</dbReference>
<reference evidence="2" key="2">
    <citation type="submission" date="2018-04" db="EMBL/GenBank/DDBJ databases">
        <title>OnivRS2 (Oryza nivara Reference Sequence Version 2).</title>
        <authorList>
            <person name="Zhang J."/>
            <person name="Kudrna D."/>
            <person name="Lee S."/>
            <person name="Talag J."/>
            <person name="Rajasekar S."/>
            <person name="Welchert J."/>
            <person name="Hsing Y.-I."/>
            <person name="Wing R.A."/>
        </authorList>
    </citation>
    <scope>NUCLEOTIDE SEQUENCE [LARGE SCALE GENOMIC DNA]</scope>
    <source>
        <strain evidence="2">SL10</strain>
    </source>
</reference>
<dbReference type="Gramene" id="ONIVA03G16470.1">
    <property type="protein sequence ID" value="ONIVA03G16470.1"/>
    <property type="gene ID" value="ONIVA03G16470"/>
</dbReference>
<evidence type="ECO:0000256" key="1">
    <source>
        <dbReference type="SAM" id="Phobius"/>
    </source>
</evidence>
<feature type="transmembrane region" description="Helical" evidence="1">
    <location>
        <begin position="37"/>
        <end position="61"/>
    </location>
</feature>
<dbReference type="HOGENOM" id="CLU_2363332_0_0_1"/>
<keyword evidence="3" id="KW-1185">Reference proteome</keyword>
<organism evidence="2">
    <name type="scientific">Oryza nivara</name>
    <name type="common">Indian wild rice</name>
    <name type="synonym">Oryza sativa f. spontanea</name>
    <dbReference type="NCBI Taxonomy" id="4536"/>
    <lineage>
        <taxon>Eukaryota</taxon>
        <taxon>Viridiplantae</taxon>
        <taxon>Streptophyta</taxon>
        <taxon>Embryophyta</taxon>
        <taxon>Tracheophyta</taxon>
        <taxon>Spermatophyta</taxon>
        <taxon>Magnoliopsida</taxon>
        <taxon>Liliopsida</taxon>
        <taxon>Poales</taxon>
        <taxon>Poaceae</taxon>
        <taxon>BOP clade</taxon>
        <taxon>Oryzoideae</taxon>
        <taxon>Oryzeae</taxon>
        <taxon>Oryzinae</taxon>
        <taxon>Oryza</taxon>
    </lineage>
</organism>